<feature type="compositionally biased region" description="Acidic residues" evidence="9">
    <location>
        <begin position="313"/>
        <end position="329"/>
    </location>
</feature>
<dbReference type="InParanoid" id="A0A2P6NQ04"/>
<name>A0A2P6NQ04_9EUKA</name>
<keyword evidence="11" id="KW-1185">Reference proteome</keyword>
<keyword evidence="6" id="KW-0963">Cytoplasm</keyword>
<evidence type="ECO:0000313" key="11">
    <source>
        <dbReference type="Proteomes" id="UP000241769"/>
    </source>
</evidence>
<evidence type="ECO:0000256" key="3">
    <source>
        <dbReference type="ARBA" id="ARBA00005043"/>
    </source>
</evidence>
<dbReference type="GO" id="GO:0005634">
    <property type="term" value="C:nucleus"/>
    <property type="evidence" value="ECO:0007669"/>
    <property type="project" value="UniProtKB-SubCell"/>
</dbReference>
<comment type="caution">
    <text evidence="10">The sequence shown here is derived from an EMBL/GenBank/DDBJ whole genome shotgun (WGS) entry which is preliminary data.</text>
</comment>
<organism evidence="10 11">
    <name type="scientific">Planoprotostelium fungivorum</name>
    <dbReference type="NCBI Taxonomy" id="1890364"/>
    <lineage>
        <taxon>Eukaryota</taxon>
        <taxon>Amoebozoa</taxon>
        <taxon>Evosea</taxon>
        <taxon>Variosea</taxon>
        <taxon>Cavosteliida</taxon>
        <taxon>Cavosteliaceae</taxon>
        <taxon>Planoprotostelium</taxon>
    </lineage>
</organism>
<sequence length="329" mass="36968">MTSSFVRRGQATKNVKFSHPVFDWCKKDKSNESRLISIQNGHLRTVVEAKILLEEFLNGLSNSTSILYLSLEDSAAAKKAAMSARLGQKTNQIIFLDCWSDAYGWNAEDQNPSEEIWRDINDTAGLVSYITEWRKKHPQDAFIVLDHISRLHHHSPADGGLLPLILQSLRQEVSSTHACHVIAFSHTELLSASAASALEYISDAIVRVSLDTTTTSQPLVKTETVLRRRSGKSQVSQELYKRTTDNVRRLVDFELTKASSGEPAKAGKQSDPTANLTFNLKLTDEENKARESVVLPYRHHLNAKEEKKSVIYLDDDDDAFNDEDDDLDI</sequence>
<evidence type="ECO:0000256" key="2">
    <source>
        <dbReference type="ARBA" id="ARBA00004496"/>
    </source>
</evidence>
<dbReference type="Gene3D" id="3.40.50.300">
    <property type="entry name" value="P-loop containing nucleotide triphosphate hydrolases"/>
    <property type="match status" value="1"/>
</dbReference>
<comment type="subcellular location">
    <subcellularLocation>
        <location evidence="2">Cytoplasm</location>
    </subcellularLocation>
    <subcellularLocation>
        <location evidence="1">Nucleus</location>
    </subcellularLocation>
</comment>
<dbReference type="PANTHER" id="PTHR15641">
    <property type="entry name" value="ELONGATOR COMPLEX PROTEIN 5"/>
    <property type="match status" value="1"/>
</dbReference>
<dbReference type="GO" id="GO:0033588">
    <property type="term" value="C:elongator holoenzyme complex"/>
    <property type="evidence" value="ECO:0007669"/>
    <property type="project" value="InterPro"/>
</dbReference>
<dbReference type="UniPathway" id="UPA00988"/>
<feature type="region of interest" description="Disordered" evidence="9">
    <location>
        <begin position="306"/>
        <end position="329"/>
    </location>
</feature>
<proteinExistence type="inferred from homology"/>
<evidence type="ECO:0000313" key="10">
    <source>
        <dbReference type="EMBL" id="PRP86040.1"/>
    </source>
</evidence>
<evidence type="ECO:0000256" key="6">
    <source>
        <dbReference type="ARBA" id="ARBA00022490"/>
    </source>
</evidence>
<dbReference type="Pfam" id="PF10483">
    <property type="entry name" value="Elong_Iki1"/>
    <property type="match status" value="1"/>
</dbReference>
<dbReference type="AlphaFoldDB" id="A0A2P6NQ04"/>
<dbReference type="PANTHER" id="PTHR15641:SF1">
    <property type="entry name" value="ELONGATOR COMPLEX PROTEIN 5"/>
    <property type="match status" value="1"/>
</dbReference>
<accession>A0A2P6NQ04</accession>
<protein>
    <recommendedName>
        <fullName evidence="5">Elongator complex protein 5</fullName>
    </recommendedName>
</protein>
<dbReference type="InterPro" id="IPR019519">
    <property type="entry name" value="Elp5"/>
</dbReference>
<evidence type="ECO:0000256" key="7">
    <source>
        <dbReference type="ARBA" id="ARBA00022694"/>
    </source>
</evidence>
<evidence type="ECO:0000256" key="5">
    <source>
        <dbReference type="ARBA" id="ARBA00020264"/>
    </source>
</evidence>
<gene>
    <name evidence="10" type="ORF">PROFUN_05811</name>
</gene>
<evidence type="ECO:0000256" key="4">
    <source>
        <dbReference type="ARBA" id="ARBA00009567"/>
    </source>
</evidence>
<reference evidence="10 11" key="1">
    <citation type="journal article" date="2018" name="Genome Biol. Evol.">
        <title>Multiple Roots of Fruiting Body Formation in Amoebozoa.</title>
        <authorList>
            <person name="Hillmann F."/>
            <person name="Forbes G."/>
            <person name="Novohradska S."/>
            <person name="Ferling I."/>
            <person name="Riege K."/>
            <person name="Groth M."/>
            <person name="Westermann M."/>
            <person name="Marz M."/>
            <person name="Spaller T."/>
            <person name="Winckler T."/>
            <person name="Schaap P."/>
            <person name="Glockner G."/>
        </authorList>
    </citation>
    <scope>NUCLEOTIDE SEQUENCE [LARGE SCALE GENOMIC DNA]</scope>
    <source>
        <strain evidence="10 11">Jena</strain>
    </source>
</reference>
<evidence type="ECO:0000256" key="1">
    <source>
        <dbReference type="ARBA" id="ARBA00004123"/>
    </source>
</evidence>
<keyword evidence="8" id="KW-0539">Nucleus</keyword>
<dbReference type="Proteomes" id="UP000241769">
    <property type="component" value="Unassembled WGS sequence"/>
</dbReference>
<dbReference type="OrthoDB" id="166907at2759"/>
<comment type="similarity">
    <text evidence="4">Belongs to the ELP5 family.</text>
</comment>
<dbReference type="STRING" id="1890364.A0A2P6NQ04"/>
<dbReference type="GO" id="GO:0002098">
    <property type="term" value="P:tRNA wobble uridine modification"/>
    <property type="evidence" value="ECO:0007669"/>
    <property type="project" value="InterPro"/>
</dbReference>
<keyword evidence="7" id="KW-0819">tRNA processing</keyword>
<evidence type="ECO:0000256" key="9">
    <source>
        <dbReference type="SAM" id="MobiDB-lite"/>
    </source>
</evidence>
<dbReference type="InterPro" id="IPR027417">
    <property type="entry name" value="P-loop_NTPase"/>
</dbReference>
<comment type="pathway">
    <text evidence="3">tRNA modification; 5-methoxycarbonylmethyl-2-thiouridine-tRNA biosynthesis.</text>
</comment>
<evidence type="ECO:0000256" key="8">
    <source>
        <dbReference type="ARBA" id="ARBA00023242"/>
    </source>
</evidence>
<dbReference type="GO" id="GO:0000049">
    <property type="term" value="F:tRNA binding"/>
    <property type="evidence" value="ECO:0007669"/>
    <property type="project" value="TreeGrafter"/>
</dbReference>
<dbReference type="EMBL" id="MDYQ01000036">
    <property type="protein sequence ID" value="PRP86040.1"/>
    <property type="molecule type" value="Genomic_DNA"/>
</dbReference>
<dbReference type="GO" id="GO:0005829">
    <property type="term" value="C:cytosol"/>
    <property type="evidence" value="ECO:0007669"/>
    <property type="project" value="TreeGrafter"/>
</dbReference>